<dbReference type="EMBL" id="AKJY01000002">
    <property type="protein sequence ID" value="EJL76193.1"/>
    <property type="molecule type" value="Genomic_DNA"/>
</dbReference>
<dbReference type="OrthoDB" id="8764943at2"/>
<keyword evidence="7" id="KW-1185">Reference proteome</keyword>
<dbReference type="InterPro" id="IPR036942">
    <property type="entry name" value="Beta-barrel_TonB_sf"/>
</dbReference>
<dbReference type="Gene3D" id="2.40.170.20">
    <property type="entry name" value="TonB-dependent receptor, beta-barrel domain"/>
    <property type="match status" value="1"/>
</dbReference>
<keyword evidence="4" id="KW-0732">Signal</keyword>
<dbReference type="AlphaFoldDB" id="J2KT45"/>
<dbReference type="PATRIC" id="fig|1144316.3.peg.165"/>
<evidence type="ECO:0000256" key="1">
    <source>
        <dbReference type="ARBA" id="ARBA00004442"/>
    </source>
</evidence>
<dbReference type="Pfam" id="PF14905">
    <property type="entry name" value="OMP_b-brl_3"/>
    <property type="match status" value="1"/>
</dbReference>
<dbReference type="InterPro" id="IPR041700">
    <property type="entry name" value="OMP_b-brl_3"/>
</dbReference>
<accession>J2KT45</accession>
<evidence type="ECO:0000256" key="3">
    <source>
        <dbReference type="ARBA" id="ARBA00023237"/>
    </source>
</evidence>
<comment type="subcellular location">
    <subcellularLocation>
        <location evidence="1">Cell outer membrane</location>
    </subcellularLocation>
</comment>
<evidence type="ECO:0000259" key="5">
    <source>
        <dbReference type="Pfam" id="PF14905"/>
    </source>
</evidence>
<reference evidence="6 7" key="1">
    <citation type="journal article" date="2012" name="J. Bacteriol.">
        <title>Twenty-one genome sequences from Pseudomonas species and 19 genome sequences from diverse bacteria isolated from the rhizosphere and endosphere of Populus deltoides.</title>
        <authorList>
            <person name="Brown S.D."/>
            <person name="Utturkar S.M."/>
            <person name="Klingeman D.M."/>
            <person name="Johnson C.M."/>
            <person name="Martin S.L."/>
            <person name="Land M.L."/>
            <person name="Lu T.Y."/>
            <person name="Schadt C.W."/>
            <person name="Doktycz M.J."/>
            <person name="Pelletier D.A."/>
        </authorList>
    </citation>
    <scope>NUCLEOTIDE SEQUENCE [LARGE SCALE GENOMIC DNA]</scope>
    <source>
        <strain evidence="6 7">CF314</strain>
    </source>
</reference>
<evidence type="ECO:0000313" key="6">
    <source>
        <dbReference type="EMBL" id="EJL76193.1"/>
    </source>
</evidence>
<evidence type="ECO:0000313" key="7">
    <source>
        <dbReference type="Proteomes" id="UP000007509"/>
    </source>
</evidence>
<feature type="chain" id="PRO_5003750711" description="Outer membrane protein beta-barrel domain-containing protein" evidence="4">
    <location>
        <begin position="22"/>
        <end position="717"/>
    </location>
</feature>
<organism evidence="6 7">
    <name type="scientific">Chryseobacterium populi</name>
    <dbReference type="NCBI Taxonomy" id="1144316"/>
    <lineage>
        <taxon>Bacteria</taxon>
        <taxon>Pseudomonadati</taxon>
        <taxon>Bacteroidota</taxon>
        <taxon>Flavobacteriia</taxon>
        <taxon>Flavobacteriales</taxon>
        <taxon>Weeksellaceae</taxon>
        <taxon>Chryseobacterium group</taxon>
        <taxon>Chryseobacterium</taxon>
    </lineage>
</organism>
<proteinExistence type="predicted"/>
<dbReference type="PANTHER" id="PTHR40980:SF4">
    <property type="entry name" value="TONB-DEPENDENT RECEPTOR-LIKE BETA-BARREL DOMAIN-CONTAINING PROTEIN"/>
    <property type="match status" value="1"/>
</dbReference>
<dbReference type="RefSeq" id="WP_007839632.1">
    <property type="nucleotide sequence ID" value="NZ_AKJY01000002.1"/>
</dbReference>
<keyword evidence="3" id="KW-0998">Cell outer membrane</keyword>
<dbReference type="SUPFAM" id="SSF56935">
    <property type="entry name" value="Porins"/>
    <property type="match status" value="1"/>
</dbReference>
<feature type="domain" description="Outer membrane protein beta-barrel" evidence="5">
    <location>
        <begin position="299"/>
        <end position="695"/>
    </location>
</feature>
<gene>
    <name evidence="6" type="ORF">PMI13_00166</name>
</gene>
<name>J2KT45_9FLAO</name>
<dbReference type="Proteomes" id="UP000007509">
    <property type="component" value="Unassembled WGS sequence"/>
</dbReference>
<evidence type="ECO:0000256" key="4">
    <source>
        <dbReference type="SAM" id="SignalP"/>
    </source>
</evidence>
<sequence length="717" mass="81944">MKTILSLLFSIALLASNLSFAQTKPDTVKTTELKELALEYKKPKIIRKADRIEFNVENTILSSSNAWEIVKRSPNVQTSADQLSVRGSQSIIVTINDKRVSLTGEELKSLLQNMNGSDIKSVEVITSPPAKYEASGSAVINIKMKMNRTKGYKGSVNIGYEQGIYARENIGISQYYKAGKFALSGSYQFGTGIYYNEIKEVINYPEQHQQWENILHRKNKRDAEHTYRFNADYAIDSLNTLSLGADGYIAQKNHALYNVPTYIYTADKNLQSYFVTQNNRQTPNSTINYNVQYEHRSSSREKLTTSAAYTDYHYETSQDVKTDYFMIDPRSQRFLTGNEQHIRIFTAQMDYSTNKQWANFETGLKYSLVKAVNNLDFLRDINGELNNDPLLSNIFRYDEKVLAGYVSAGKDWKSWSIKTGLRAELTSVGGSSIHPEQKNVQRYFNIFPTLFIQDKLSENHQLSFSYGRRITRPVYNYLNPSKSYFSPNSYLIGDVELKPAISNQLSMTYSYKNKYAAELYYIHEKNPTSQLTIQDNVNNILIQKITNIPGNDYSGLSLSASFDPAPWWSVNLQGGPVLQLNDFIFSDGSRLKKQKWGANGSADMQFTLSKKSGLTADINFMFNTSRLQGPAVAGSTSNLSLGMRKKLFADRAEITLSLQDIYRGEKFKVTSFYKDQNNYYTYYGDTQRFRLSFKYNFGKNTIKARETKQKTDEQQRL</sequence>
<comment type="caution">
    <text evidence="6">The sequence shown here is derived from an EMBL/GenBank/DDBJ whole genome shotgun (WGS) entry which is preliminary data.</text>
</comment>
<dbReference type="PANTHER" id="PTHR40980">
    <property type="entry name" value="PLUG DOMAIN-CONTAINING PROTEIN"/>
    <property type="match status" value="1"/>
</dbReference>
<feature type="signal peptide" evidence="4">
    <location>
        <begin position="1"/>
        <end position="21"/>
    </location>
</feature>
<evidence type="ECO:0000256" key="2">
    <source>
        <dbReference type="ARBA" id="ARBA00023136"/>
    </source>
</evidence>
<keyword evidence="2" id="KW-0472">Membrane</keyword>
<protein>
    <recommendedName>
        <fullName evidence="5">Outer membrane protein beta-barrel domain-containing protein</fullName>
    </recommendedName>
</protein>
<dbReference type="GO" id="GO:0009279">
    <property type="term" value="C:cell outer membrane"/>
    <property type="evidence" value="ECO:0007669"/>
    <property type="project" value="UniProtKB-SubCell"/>
</dbReference>